<proteinExistence type="predicted"/>
<name>A0ABD8A5Z7_9EURY</name>
<evidence type="ECO:0000256" key="1">
    <source>
        <dbReference type="SAM" id="MobiDB-lite"/>
    </source>
</evidence>
<accession>A0ABD8A5Z7</accession>
<sequence length="598" mass="67286">MGSLPPSPPVVTLVEPEDPDVGDPVGAARTFTASCDQSATMKVYLDGSLVHTSDPDVQQVSHTFPSAPRGEHMVRVTATNENGTGENYWTWNVLSTPPVVRRVNPAEQDVTDTFGSRRTFSTFIDQMALICISIDGFVMYTSDHDEQAASIASNKTSIGDYTVEVKAENSNGVGYNHWNWHIRASDAPVLIRENPTELDVFDPAFSRRDFEVSCNQPAWIIFRVDDRMYSKTFSIDPGRRVKCTIKGLPMGDYRINVSAINFNGNDQKHWDWHLGSIQPCEDGAERCVGHTLCRCIDGNWRIVAANSKTCGYQQPLKVNKYPHTINTKCLPFLPDYEVYFNSTEEPAVIETSDFKTWDIAGKMEITAIHREYMGAREIGHIYYENMFWVGNPDLPTIPTNGEIVVASLSEVNSDHVKKEDLQDLVEIKKIDVTPVSLKDDFKRKRSSSDYCSILNSTGIHPDSIGYMVKIDIEVYEFKLESYRDDTYTLSLPLDYRFRVSNDRQKVNAFTYHWGYPAGGSEIAGAVAHLYDVMSLIPEGGRVPRVTRPGRLVDGLQPYEILLKSSDFALVQDRLSDESHFTAAGKINWDPIWGPCQEE</sequence>
<feature type="region of interest" description="Disordered" evidence="1">
    <location>
        <begin position="1"/>
        <end position="21"/>
    </location>
</feature>
<evidence type="ECO:0000313" key="3">
    <source>
        <dbReference type="Proteomes" id="UP001626603"/>
    </source>
</evidence>
<dbReference type="Proteomes" id="UP001626603">
    <property type="component" value="Chromosome"/>
</dbReference>
<dbReference type="EMBL" id="CP137641">
    <property type="protein sequence ID" value="WOX54944.1"/>
    <property type="molecule type" value="Genomic_DNA"/>
</dbReference>
<gene>
    <name evidence="2" type="ORF">R6Y95_05575</name>
</gene>
<keyword evidence="3" id="KW-1185">Reference proteome</keyword>
<evidence type="ECO:0000313" key="2">
    <source>
        <dbReference type="EMBL" id="WOX54944.1"/>
    </source>
</evidence>
<protein>
    <submittedName>
        <fullName evidence="2">Uncharacterized protein</fullName>
    </submittedName>
</protein>
<reference evidence="2 3" key="1">
    <citation type="submission" date="2023-10" db="EMBL/GenBank/DDBJ databases">
        <title>The complete genome sequence of Methanoculleus palmolei DSM 4273.</title>
        <authorList>
            <person name="Lai S.-J."/>
            <person name="You Y.-T."/>
            <person name="Chen S.-C."/>
        </authorList>
    </citation>
    <scope>NUCLEOTIDE SEQUENCE [LARGE SCALE GENOMIC DNA]</scope>
    <source>
        <strain evidence="2 3">DSM 4273</strain>
    </source>
</reference>
<dbReference type="AlphaFoldDB" id="A0ABD8A5Z7"/>
<organism evidence="2 3">
    <name type="scientific">Methanoculleus palmolei</name>
    <dbReference type="NCBI Taxonomy" id="72612"/>
    <lineage>
        <taxon>Archaea</taxon>
        <taxon>Methanobacteriati</taxon>
        <taxon>Methanobacteriota</taxon>
        <taxon>Stenosarchaea group</taxon>
        <taxon>Methanomicrobia</taxon>
        <taxon>Methanomicrobiales</taxon>
        <taxon>Methanomicrobiaceae</taxon>
        <taxon>Methanoculleus</taxon>
    </lineage>
</organism>